<dbReference type="PANTHER" id="PTHR45631:SF44">
    <property type="entry name" value="CARBOHYDRATE-BINDING PROTEIN OF THE ER PROTEIN"/>
    <property type="match status" value="1"/>
</dbReference>
<dbReference type="AlphaFoldDB" id="A0A4Y7IJY9"/>
<dbReference type="EMBL" id="CM010715">
    <property type="protein sequence ID" value="RZC47779.1"/>
    <property type="molecule type" value="Genomic_DNA"/>
</dbReference>
<evidence type="ECO:0000256" key="1">
    <source>
        <dbReference type="ARBA" id="ARBA00004167"/>
    </source>
</evidence>
<dbReference type="SUPFAM" id="SSF52058">
    <property type="entry name" value="L domain-like"/>
    <property type="match status" value="1"/>
</dbReference>
<gene>
    <name evidence="4" type="ORF">C5167_040754</name>
</gene>
<feature type="region of interest" description="Disordered" evidence="2">
    <location>
        <begin position="492"/>
        <end position="516"/>
    </location>
</feature>
<proteinExistence type="predicted"/>
<dbReference type="OMA" id="PYNWDWI"/>
<name>A0A4Y7IJY9_PAPSO</name>
<accession>A0A4Y7IJY9</accession>
<dbReference type="Proteomes" id="UP000316621">
    <property type="component" value="Chromosome 1"/>
</dbReference>
<evidence type="ECO:0000313" key="5">
    <source>
        <dbReference type="Proteomes" id="UP000316621"/>
    </source>
</evidence>
<evidence type="ECO:0000256" key="2">
    <source>
        <dbReference type="SAM" id="MobiDB-lite"/>
    </source>
</evidence>
<dbReference type="Gramene" id="RZC47779">
    <property type="protein sequence ID" value="RZC47779"/>
    <property type="gene ID" value="C5167_040754"/>
</dbReference>
<protein>
    <recommendedName>
        <fullName evidence="3">Malectin-like domain-containing protein</fullName>
    </recommendedName>
</protein>
<keyword evidence="5" id="KW-1185">Reference proteome</keyword>
<evidence type="ECO:0000313" key="4">
    <source>
        <dbReference type="EMBL" id="RZC47779.1"/>
    </source>
</evidence>
<feature type="non-terminal residue" evidence="4">
    <location>
        <position position="516"/>
    </location>
</feature>
<dbReference type="Pfam" id="PF12819">
    <property type="entry name" value="Malectin_like"/>
    <property type="match status" value="1"/>
</dbReference>
<organism evidence="4 5">
    <name type="scientific">Papaver somniferum</name>
    <name type="common">Opium poppy</name>
    <dbReference type="NCBI Taxonomy" id="3469"/>
    <lineage>
        <taxon>Eukaryota</taxon>
        <taxon>Viridiplantae</taxon>
        <taxon>Streptophyta</taxon>
        <taxon>Embryophyta</taxon>
        <taxon>Tracheophyta</taxon>
        <taxon>Spermatophyta</taxon>
        <taxon>Magnoliopsida</taxon>
        <taxon>Ranunculales</taxon>
        <taxon>Papaveraceae</taxon>
        <taxon>Papaveroideae</taxon>
        <taxon>Papaver</taxon>
    </lineage>
</organism>
<dbReference type="Gene3D" id="3.80.10.10">
    <property type="entry name" value="Ribonuclease Inhibitor"/>
    <property type="match status" value="1"/>
</dbReference>
<sequence>MNTQLFDLRILLLFSYFSCFLILVPVSAKVFLSIDCGSSSSQPHTDANSIEWVGDDPYVRSGETHKVEVAPSSLSTTTWDSQVMSTLRAFPTRRGNCYSIDIEDTTTAERVLVRATFYYGNYDKKANPPNFLLQFNGNNWARIETSMSGIEYKEVAYSLNNGNNINICLAQTLSSNIPFISALEVRSLDSKVYSNIGSNYPLFFMTRNAFTKTDIRFPEDSFDRIWHTTAPPTGLITVASNSPSIIVETDDKPPEAVLRAALTSTLTRNHITYSGFADPKYPVHFNAYFSEVIELSSTQKRSMDISVDNKLINSIIVPKGPVIPPYGRALEVHIPNITSAYTIAFKPTDDSTLPPLINALEGFVIGDALVQGTNSDDVKALVLLQTTYIQLQYWSGDPCLPSLLYNWEWIECTYDTDSPRVTALYLSGYELTGILPDFSGMDALETINLSNNSLTQAIPEFLGTFPKLKTLVYGNSNLCTSITKLNCKADDTDPGSRIPTRNTGTGGTGKSSKTSS</sequence>
<feature type="domain" description="Malectin-like" evidence="3">
    <location>
        <begin position="34"/>
        <end position="363"/>
    </location>
</feature>
<dbReference type="GO" id="GO:0016020">
    <property type="term" value="C:membrane"/>
    <property type="evidence" value="ECO:0007669"/>
    <property type="project" value="UniProtKB-SubCell"/>
</dbReference>
<evidence type="ECO:0000259" key="3">
    <source>
        <dbReference type="Pfam" id="PF12819"/>
    </source>
</evidence>
<dbReference type="InterPro" id="IPR024788">
    <property type="entry name" value="Malectin-like_Carb-bd_dom"/>
</dbReference>
<dbReference type="InterPro" id="IPR032675">
    <property type="entry name" value="LRR_dom_sf"/>
</dbReference>
<dbReference type="STRING" id="3469.A0A4Y7IJY9"/>
<comment type="subcellular location">
    <subcellularLocation>
        <location evidence="1">Membrane</location>
        <topology evidence="1">Single-pass membrane protein</topology>
    </subcellularLocation>
</comment>
<dbReference type="PANTHER" id="PTHR45631">
    <property type="entry name" value="OS07G0107800 PROTEIN-RELATED"/>
    <property type="match status" value="1"/>
</dbReference>
<reference evidence="4 5" key="1">
    <citation type="journal article" date="2018" name="Science">
        <title>The opium poppy genome and morphinan production.</title>
        <authorList>
            <person name="Guo L."/>
            <person name="Winzer T."/>
            <person name="Yang X."/>
            <person name="Li Y."/>
            <person name="Ning Z."/>
            <person name="He Z."/>
            <person name="Teodor R."/>
            <person name="Lu Y."/>
            <person name="Bowser T.A."/>
            <person name="Graham I.A."/>
            <person name="Ye K."/>
        </authorList>
    </citation>
    <scope>NUCLEOTIDE SEQUENCE [LARGE SCALE GENOMIC DNA]</scope>
    <source>
        <strain evidence="5">cv. HN1</strain>
        <tissue evidence="4">Leaves</tissue>
    </source>
</reference>